<evidence type="ECO:0000256" key="1">
    <source>
        <dbReference type="SAM" id="MobiDB-lite"/>
    </source>
</evidence>
<protein>
    <submittedName>
        <fullName evidence="4">Vancomycin resistance protein YoaR</fullName>
    </submittedName>
</protein>
<feature type="compositionally biased region" description="Basic and acidic residues" evidence="1">
    <location>
        <begin position="598"/>
        <end position="614"/>
    </location>
</feature>
<dbReference type="Pfam" id="PF12229">
    <property type="entry name" value="PG_binding_4"/>
    <property type="match status" value="2"/>
</dbReference>
<evidence type="ECO:0000256" key="2">
    <source>
        <dbReference type="SAM" id="Phobius"/>
    </source>
</evidence>
<evidence type="ECO:0000259" key="3">
    <source>
        <dbReference type="Pfam" id="PF12229"/>
    </source>
</evidence>
<sequence>MPEQPHWPESHSEQTDILPAVHAQRAVPGDATVAYNTPSFSATSAYDEPTVKWGDPQPEAQPQPEPERKKKSMRKTAMAAGAVVGVLGVLYLVDVLVSQGDVPRGVVVAGVEVGGMSRANAEKKLREEIEPRLNHPVQLKAGDFTTELEPAKAGLTPDWTKTLDKAGDQPINPITRLTSFFSTTEVDFATQSDGTALTAAVDQVRQKVDQEPVEGNITFDGATPAIVEPKQGRKLDPKGAEEQIRHEWVSGQPINLPVAVTPVKVPKEAVQTAFDKIAKVATSGPVVIKGEGKDATLQPAAIAAALRFEPGEGALNAKFDNPKLVEAIGPQLKSTEKEGKDAAIVFEGGKPTVQPSEDGKTVNWDPSLAPLMDVVQKQDGRELKMQYTTKPAKVTTDQANALGIKEVIGEFTTGGFAADSGVNIRTVAQKVNGAIVKPGDTFSLNGFTGPRGTPQGYVEAGVIKDGAPGREVGGGISQFATTLYNASYFAGMKDAGHKEHSYYISRYPAAREATVFQDHSGHSVIDIKFTNDAQTGVAIQTSWSPSSLTVKIWGTKRYNVESVTGGRSAQTEPTEKPGPAQNCKPSNGAPGFTVTDTRIIKDLNGREIRRDNRTVKYNPQPKITCPPPA</sequence>
<dbReference type="EMBL" id="JAGINW010000001">
    <property type="protein sequence ID" value="MBP2321971.1"/>
    <property type="molecule type" value="Genomic_DNA"/>
</dbReference>
<feature type="compositionally biased region" description="Polar residues" evidence="1">
    <location>
        <begin position="563"/>
        <end position="572"/>
    </location>
</feature>
<dbReference type="InterPro" id="IPR022029">
    <property type="entry name" value="YoaR-like_PG-bd"/>
</dbReference>
<dbReference type="Pfam" id="PF04294">
    <property type="entry name" value="VanW"/>
    <property type="match status" value="1"/>
</dbReference>
<dbReference type="PANTHER" id="PTHR35788">
    <property type="entry name" value="EXPORTED PROTEIN-RELATED"/>
    <property type="match status" value="1"/>
</dbReference>
<dbReference type="RefSeq" id="WP_209637155.1">
    <property type="nucleotide sequence ID" value="NZ_JAGINW010000001.1"/>
</dbReference>
<keyword evidence="2" id="KW-0472">Membrane</keyword>
<feature type="domain" description="YoaR-like putative peptidoglycan binding" evidence="3">
    <location>
        <begin position="310"/>
        <end position="383"/>
    </location>
</feature>
<comment type="caution">
    <text evidence="4">The sequence shown here is derived from an EMBL/GenBank/DDBJ whole genome shotgun (WGS) entry which is preliminary data.</text>
</comment>
<name>A0ABS4TDQ8_9PSEU</name>
<feature type="transmembrane region" description="Helical" evidence="2">
    <location>
        <begin position="77"/>
        <end position="97"/>
    </location>
</feature>
<dbReference type="InterPro" id="IPR007391">
    <property type="entry name" value="Vancomycin_resist_VanW"/>
</dbReference>
<organism evidence="4 5">
    <name type="scientific">Kibdelosporangium banguiense</name>
    <dbReference type="NCBI Taxonomy" id="1365924"/>
    <lineage>
        <taxon>Bacteria</taxon>
        <taxon>Bacillati</taxon>
        <taxon>Actinomycetota</taxon>
        <taxon>Actinomycetes</taxon>
        <taxon>Pseudonocardiales</taxon>
        <taxon>Pseudonocardiaceae</taxon>
        <taxon>Kibdelosporangium</taxon>
    </lineage>
</organism>
<dbReference type="InterPro" id="IPR052913">
    <property type="entry name" value="Glycopeptide_resist_protein"/>
</dbReference>
<feature type="compositionally biased region" description="Polar residues" evidence="1">
    <location>
        <begin position="34"/>
        <end position="44"/>
    </location>
</feature>
<feature type="domain" description="YoaR-like putative peptidoglycan binding" evidence="3">
    <location>
        <begin position="160"/>
        <end position="251"/>
    </location>
</feature>
<keyword evidence="2" id="KW-1133">Transmembrane helix</keyword>
<dbReference type="Proteomes" id="UP001519332">
    <property type="component" value="Unassembled WGS sequence"/>
</dbReference>
<keyword evidence="2" id="KW-0812">Transmembrane</keyword>
<evidence type="ECO:0000313" key="4">
    <source>
        <dbReference type="EMBL" id="MBP2321971.1"/>
    </source>
</evidence>
<gene>
    <name evidence="4" type="ORF">JOF56_002356</name>
</gene>
<evidence type="ECO:0000313" key="5">
    <source>
        <dbReference type="Proteomes" id="UP001519332"/>
    </source>
</evidence>
<reference evidence="4 5" key="1">
    <citation type="submission" date="2021-03" db="EMBL/GenBank/DDBJ databases">
        <title>Sequencing the genomes of 1000 actinobacteria strains.</title>
        <authorList>
            <person name="Klenk H.-P."/>
        </authorList>
    </citation>
    <scope>NUCLEOTIDE SEQUENCE [LARGE SCALE GENOMIC DNA]</scope>
    <source>
        <strain evidence="4 5">DSM 46670</strain>
    </source>
</reference>
<feature type="region of interest" description="Disordered" evidence="1">
    <location>
        <begin position="563"/>
        <end position="629"/>
    </location>
</feature>
<keyword evidence="5" id="KW-1185">Reference proteome</keyword>
<feature type="region of interest" description="Disordered" evidence="1">
    <location>
        <begin position="34"/>
        <end position="72"/>
    </location>
</feature>
<dbReference type="PANTHER" id="PTHR35788:SF1">
    <property type="entry name" value="EXPORTED PROTEIN"/>
    <property type="match status" value="1"/>
</dbReference>
<accession>A0ABS4TDQ8</accession>
<proteinExistence type="predicted"/>